<feature type="domain" description="Nodulin-like" evidence="7">
    <location>
        <begin position="22"/>
        <end position="271"/>
    </location>
</feature>
<feature type="transmembrane region" description="Helical" evidence="6">
    <location>
        <begin position="375"/>
        <end position="393"/>
    </location>
</feature>
<comment type="subcellular location">
    <subcellularLocation>
        <location evidence="1">Membrane</location>
        <topology evidence="1">Multi-pass membrane protein</topology>
    </subcellularLocation>
</comment>
<dbReference type="EMBL" id="CM029041">
    <property type="protein sequence ID" value="KAG2629342.1"/>
    <property type="molecule type" value="Genomic_DNA"/>
</dbReference>
<evidence type="ECO:0000256" key="3">
    <source>
        <dbReference type="ARBA" id="ARBA00022989"/>
    </source>
</evidence>
<dbReference type="CDD" id="cd17354">
    <property type="entry name" value="MFS_Mch1p_like"/>
    <property type="match status" value="1"/>
</dbReference>
<reference evidence="9" key="1">
    <citation type="submission" date="2020-05" db="EMBL/GenBank/DDBJ databases">
        <title>WGS assembly of Panicum virgatum.</title>
        <authorList>
            <person name="Lovell J.T."/>
            <person name="Jenkins J."/>
            <person name="Shu S."/>
            <person name="Juenger T.E."/>
            <person name="Schmutz J."/>
        </authorList>
    </citation>
    <scope>NUCLEOTIDE SEQUENCE</scope>
    <source>
        <strain evidence="9">AP13</strain>
    </source>
</reference>
<evidence type="ECO:0000256" key="2">
    <source>
        <dbReference type="ARBA" id="ARBA00022692"/>
    </source>
</evidence>
<protein>
    <recommendedName>
        <fullName evidence="11">Nodulin-like domain-containing protein</fullName>
    </recommendedName>
</protein>
<evidence type="ECO:0008006" key="11">
    <source>
        <dbReference type="Google" id="ProtNLM"/>
    </source>
</evidence>
<keyword evidence="10" id="KW-1185">Reference proteome</keyword>
<feature type="transmembrane region" description="Helical" evidence="6">
    <location>
        <begin position="414"/>
        <end position="433"/>
    </location>
</feature>
<evidence type="ECO:0000256" key="4">
    <source>
        <dbReference type="ARBA" id="ARBA00023136"/>
    </source>
</evidence>
<feature type="transmembrane region" description="Helical" evidence="6">
    <location>
        <begin position="439"/>
        <end position="461"/>
    </location>
</feature>
<feature type="transmembrane region" description="Helical" evidence="6">
    <location>
        <begin position="222"/>
        <end position="242"/>
    </location>
</feature>
<dbReference type="GO" id="GO:0016020">
    <property type="term" value="C:membrane"/>
    <property type="evidence" value="ECO:0007669"/>
    <property type="project" value="UniProtKB-SubCell"/>
</dbReference>
<feature type="transmembrane region" description="Helical" evidence="6">
    <location>
        <begin position="345"/>
        <end position="363"/>
    </location>
</feature>
<dbReference type="PANTHER" id="PTHR21576">
    <property type="entry name" value="UNCHARACTERIZED NODULIN-LIKE PROTEIN"/>
    <property type="match status" value="1"/>
</dbReference>
<keyword evidence="2 6" id="KW-0812">Transmembrane</keyword>
<keyword evidence="4 6" id="KW-0472">Membrane</keyword>
<accession>A0A8T0UYJ7</accession>
<dbReference type="InterPro" id="IPR010658">
    <property type="entry name" value="Nodulin-like"/>
</dbReference>
<evidence type="ECO:0000256" key="5">
    <source>
        <dbReference type="SAM" id="MobiDB-lite"/>
    </source>
</evidence>
<evidence type="ECO:0000313" key="10">
    <source>
        <dbReference type="Proteomes" id="UP000823388"/>
    </source>
</evidence>
<dbReference type="Pfam" id="PF23262">
    <property type="entry name" value="NFD4_C"/>
    <property type="match status" value="1"/>
</dbReference>
<feature type="transmembrane region" description="Helical" evidence="6">
    <location>
        <begin position="87"/>
        <end position="105"/>
    </location>
</feature>
<dbReference type="Pfam" id="PF06813">
    <property type="entry name" value="Nodulin-like"/>
    <property type="match status" value="1"/>
</dbReference>
<evidence type="ECO:0000256" key="6">
    <source>
        <dbReference type="SAM" id="Phobius"/>
    </source>
</evidence>
<proteinExistence type="predicted"/>
<dbReference type="Gene3D" id="1.20.1250.20">
    <property type="entry name" value="MFS general substrate transporter like domains"/>
    <property type="match status" value="1"/>
</dbReference>
<feature type="transmembrane region" description="Helical" evidence="6">
    <location>
        <begin position="248"/>
        <end position="272"/>
    </location>
</feature>
<gene>
    <name evidence="9" type="ORF">PVAP13_3KG426400</name>
</gene>
<dbReference type="SUPFAM" id="SSF103473">
    <property type="entry name" value="MFS general substrate transporter"/>
    <property type="match status" value="2"/>
</dbReference>
<dbReference type="InterPro" id="IPR036259">
    <property type="entry name" value="MFS_trans_sf"/>
</dbReference>
<dbReference type="InterPro" id="IPR056555">
    <property type="entry name" value="NFD4_C"/>
</dbReference>
<name>A0A8T0UYJ7_PANVG</name>
<feature type="transmembrane region" description="Helical" evidence="6">
    <location>
        <begin position="23"/>
        <end position="45"/>
    </location>
</feature>
<feature type="domain" description="NFD4 C-terminal" evidence="8">
    <location>
        <begin position="339"/>
        <end position="489"/>
    </location>
</feature>
<feature type="region of interest" description="Disordered" evidence="5">
    <location>
        <begin position="289"/>
        <end position="313"/>
    </location>
</feature>
<keyword evidence="3 6" id="KW-1133">Transmembrane helix</keyword>
<dbReference type="AlphaFoldDB" id="A0A8T0UYJ7"/>
<evidence type="ECO:0000259" key="7">
    <source>
        <dbReference type="Pfam" id="PF06813"/>
    </source>
</evidence>
<feature type="transmembrane region" description="Helical" evidence="6">
    <location>
        <begin position="181"/>
        <end position="202"/>
    </location>
</feature>
<comment type="caution">
    <text evidence="9">The sequence shown here is derived from an EMBL/GenBank/DDBJ whole genome shotgun (WGS) entry which is preliminary data.</text>
</comment>
<sequence>MAAGGEVSMCTPAFAWRVVQSRWFVVFASMVVMAASGSTYIFALYSKVLRSKLGYNQETLNKLSFFKDLGTNVGVVSGLVQQVAPTWAVLLIGAAMNLAGYLMIYLALTGRTAAPPVWLMCFYICFGANALTFSNTGALVACVKNFPESRGIVIGLLKAFVGLSGAIYTQLYLAIYGDDAASLVLLVAWLPAAFNIFTVYTIRVLPYARRRGGEGAAYDTPFYHFLYLSLALAAYLLVMIVLQKQVHFSHAAYVVTSTALLIILFSPVGVVVREEYKIVKESLQQPPPAIAVEEPPKETVEKEGDEPSPPLCGGGGMGRCITSMFRPPALGEDYSIMQALVSVEMLVLFVISVFGIGGTLTAIDNMAQIGQSLGYPAKSINTFVSLISIWNYAGRAGAGYISEFLLARYRFPRPLALTAVLLVSCIGHLLIALGVPRSLYAASVIIGFCFGAQWPLLFAIISEVFGLKYYSSLFNFGSAASPAGAYALNVVITGRMYDAEATRQNGGVAAVGDKVCKGGGVLQAPLPHHHRRHVRRRARVAGAGVEDQELLQG</sequence>
<evidence type="ECO:0000313" key="9">
    <source>
        <dbReference type="EMBL" id="KAG2629342.1"/>
    </source>
</evidence>
<evidence type="ECO:0000256" key="1">
    <source>
        <dbReference type="ARBA" id="ARBA00004141"/>
    </source>
</evidence>
<dbReference type="PANTHER" id="PTHR21576:SF31">
    <property type="entry name" value="FAMILY PROTEIN, PUTATIVE, EXPRESSED-RELATED"/>
    <property type="match status" value="1"/>
</dbReference>
<organism evidence="9 10">
    <name type="scientific">Panicum virgatum</name>
    <name type="common">Blackwell switchgrass</name>
    <dbReference type="NCBI Taxonomy" id="38727"/>
    <lineage>
        <taxon>Eukaryota</taxon>
        <taxon>Viridiplantae</taxon>
        <taxon>Streptophyta</taxon>
        <taxon>Embryophyta</taxon>
        <taxon>Tracheophyta</taxon>
        <taxon>Spermatophyta</taxon>
        <taxon>Magnoliopsida</taxon>
        <taxon>Liliopsida</taxon>
        <taxon>Poales</taxon>
        <taxon>Poaceae</taxon>
        <taxon>PACMAD clade</taxon>
        <taxon>Panicoideae</taxon>
        <taxon>Panicodae</taxon>
        <taxon>Paniceae</taxon>
        <taxon>Panicinae</taxon>
        <taxon>Panicum</taxon>
        <taxon>Panicum sect. Hiantes</taxon>
    </lineage>
</organism>
<feature type="transmembrane region" description="Helical" evidence="6">
    <location>
        <begin position="117"/>
        <end position="143"/>
    </location>
</feature>
<dbReference type="Proteomes" id="UP000823388">
    <property type="component" value="Chromosome 3K"/>
</dbReference>
<evidence type="ECO:0000259" key="8">
    <source>
        <dbReference type="Pfam" id="PF23262"/>
    </source>
</evidence>
<feature type="transmembrane region" description="Helical" evidence="6">
    <location>
        <begin position="155"/>
        <end position="175"/>
    </location>
</feature>